<reference evidence="3" key="1">
    <citation type="submission" date="2018-11" db="EMBL/GenBank/DDBJ databases">
        <authorList>
            <consortium name="Pathogen Informatics"/>
        </authorList>
    </citation>
    <scope>NUCLEOTIDE SEQUENCE</scope>
</reference>
<evidence type="ECO:0000256" key="2">
    <source>
        <dbReference type="SAM" id="Phobius"/>
    </source>
</evidence>
<dbReference type="EMBL" id="CAAALY010030776">
    <property type="protein sequence ID" value="VEL17025.1"/>
    <property type="molecule type" value="Genomic_DNA"/>
</dbReference>
<organism evidence="3 4">
    <name type="scientific">Protopolystoma xenopodis</name>
    <dbReference type="NCBI Taxonomy" id="117903"/>
    <lineage>
        <taxon>Eukaryota</taxon>
        <taxon>Metazoa</taxon>
        <taxon>Spiralia</taxon>
        <taxon>Lophotrochozoa</taxon>
        <taxon>Platyhelminthes</taxon>
        <taxon>Monogenea</taxon>
        <taxon>Polyopisthocotylea</taxon>
        <taxon>Polystomatidea</taxon>
        <taxon>Polystomatidae</taxon>
        <taxon>Protopolystoma</taxon>
    </lineage>
</organism>
<name>A0A3S5AC80_9PLAT</name>
<dbReference type="AlphaFoldDB" id="A0A3S5AC80"/>
<dbReference type="Proteomes" id="UP000784294">
    <property type="component" value="Unassembled WGS sequence"/>
</dbReference>
<accession>A0A3S5AC80</accession>
<keyword evidence="2" id="KW-0472">Membrane</keyword>
<keyword evidence="4" id="KW-1185">Reference proteome</keyword>
<evidence type="ECO:0000256" key="1">
    <source>
        <dbReference type="SAM" id="MobiDB-lite"/>
    </source>
</evidence>
<sequence length="284" mass="32208">MPPTHLQYTINISPPASPSGCNSFDSENTHENLDLHHELQSISPLAEYPKSQLIPPRPVKQDKQQGLLENTLETVRTSLVYIEPQTHALDSVSWPQTSPLDTTFTEGDTEQPMTIRATSTIIEPGTMEVGEKNGNGEDDLLKKLCEFDSDLPFEQANLMPELHQENPEEEADSEELEEIYSPDGGKKEWELGREQLCQCCYLQTFIDHLEGKTCLRRVILPLFLDANYIIIFLPIYSLLLRPNSPIEFPTGLVNITNNISLICLRTKLQYWRVIPRDMSGSLVE</sequence>
<evidence type="ECO:0000313" key="3">
    <source>
        <dbReference type="EMBL" id="VEL17025.1"/>
    </source>
</evidence>
<feature type="compositionally biased region" description="Polar residues" evidence="1">
    <location>
        <begin position="11"/>
        <end position="26"/>
    </location>
</feature>
<comment type="caution">
    <text evidence="3">The sequence shown here is derived from an EMBL/GenBank/DDBJ whole genome shotgun (WGS) entry which is preliminary data.</text>
</comment>
<keyword evidence="2" id="KW-0812">Transmembrane</keyword>
<gene>
    <name evidence="3" type="ORF">PXEA_LOCUS10465</name>
</gene>
<keyword evidence="2" id="KW-1133">Transmembrane helix</keyword>
<evidence type="ECO:0000313" key="4">
    <source>
        <dbReference type="Proteomes" id="UP000784294"/>
    </source>
</evidence>
<proteinExistence type="predicted"/>
<feature type="region of interest" description="Disordered" evidence="1">
    <location>
        <begin position="11"/>
        <end position="30"/>
    </location>
</feature>
<feature type="transmembrane region" description="Helical" evidence="2">
    <location>
        <begin position="218"/>
        <end position="239"/>
    </location>
</feature>
<protein>
    <submittedName>
        <fullName evidence="3">Uncharacterized protein</fullName>
    </submittedName>
</protein>